<dbReference type="OrthoDB" id="6631161at2759"/>
<comment type="caution">
    <text evidence="2">The sequence shown here is derived from an EMBL/GenBank/DDBJ whole genome shotgun (WGS) entry which is preliminary data.</text>
</comment>
<evidence type="ECO:0000259" key="1">
    <source>
        <dbReference type="Pfam" id="PF10545"/>
    </source>
</evidence>
<gene>
    <name evidence="2" type="ORF">EVAR_88812_1</name>
</gene>
<dbReference type="InterPro" id="IPR006578">
    <property type="entry name" value="MADF-dom"/>
</dbReference>
<sequence>MKTVVNIVNFIRARELNHRKFKSMLQELKRQTRTTAATATATTKASRMRPMLNDIYMYQRARCSYGHMAAAATLLSYGQAAADGSLRPCTSLQKKWRNIKDSYNREKRRINGAKSGAAAARKTAYVNYNQLSFLNCNTPPTNTQSNITSSAEIEEISQEPQIQTGPYETRVLAKKRKSQEIVGQELIKVLKNSAELREKPRIRPISRRR</sequence>
<dbReference type="EMBL" id="BGZK01001239">
    <property type="protein sequence ID" value="GBP75206.1"/>
    <property type="molecule type" value="Genomic_DNA"/>
</dbReference>
<protein>
    <recommendedName>
        <fullName evidence="1">MADF domain-containing protein</fullName>
    </recommendedName>
</protein>
<dbReference type="Pfam" id="PF10545">
    <property type="entry name" value="MADF_DNA_bdg"/>
    <property type="match status" value="1"/>
</dbReference>
<keyword evidence="3" id="KW-1185">Reference proteome</keyword>
<reference evidence="2 3" key="1">
    <citation type="journal article" date="2019" name="Commun. Biol.">
        <title>The bagworm genome reveals a unique fibroin gene that provides high tensile strength.</title>
        <authorList>
            <person name="Kono N."/>
            <person name="Nakamura H."/>
            <person name="Ohtoshi R."/>
            <person name="Tomita M."/>
            <person name="Numata K."/>
            <person name="Arakawa K."/>
        </authorList>
    </citation>
    <scope>NUCLEOTIDE SEQUENCE [LARGE SCALE GENOMIC DNA]</scope>
</reference>
<dbReference type="Proteomes" id="UP000299102">
    <property type="component" value="Unassembled WGS sequence"/>
</dbReference>
<organism evidence="2 3">
    <name type="scientific">Eumeta variegata</name>
    <name type="common">Bagworm moth</name>
    <name type="synonym">Eumeta japonica</name>
    <dbReference type="NCBI Taxonomy" id="151549"/>
    <lineage>
        <taxon>Eukaryota</taxon>
        <taxon>Metazoa</taxon>
        <taxon>Ecdysozoa</taxon>
        <taxon>Arthropoda</taxon>
        <taxon>Hexapoda</taxon>
        <taxon>Insecta</taxon>
        <taxon>Pterygota</taxon>
        <taxon>Neoptera</taxon>
        <taxon>Endopterygota</taxon>
        <taxon>Lepidoptera</taxon>
        <taxon>Glossata</taxon>
        <taxon>Ditrysia</taxon>
        <taxon>Tineoidea</taxon>
        <taxon>Psychidae</taxon>
        <taxon>Oiketicinae</taxon>
        <taxon>Eumeta</taxon>
    </lineage>
</organism>
<proteinExistence type="predicted"/>
<dbReference type="AlphaFoldDB" id="A0A4C1YGC4"/>
<accession>A0A4C1YGC4</accession>
<name>A0A4C1YGC4_EUMVA</name>
<evidence type="ECO:0000313" key="3">
    <source>
        <dbReference type="Proteomes" id="UP000299102"/>
    </source>
</evidence>
<feature type="domain" description="MADF" evidence="1">
    <location>
        <begin position="88"/>
        <end position="134"/>
    </location>
</feature>
<evidence type="ECO:0000313" key="2">
    <source>
        <dbReference type="EMBL" id="GBP75206.1"/>
    </source>
</evidence>